<keyword evidence="4" id="KW-1185">Reference proteome</keyword>
<protein>
    <submittedName>
        <fullName evidence="3">Uncharacterized protein</fullName>
    </submittedName>
</protein>
<organism evidence="3 4">
    <name type="scientific">Streptomyces fuscichromogenes</name>
    <dbReference type="NCBI Taxonomy" id="1324013"/>
    <lineage>
        <taxon>Bacteria</taxon>
        <taxon>Bacillati</taxon>
        <taxon>Actinomycetota</taxon>
        <taxon>Actinomycetes</taxon>
        <taxon>Kitasatosporales</taxon>
        <taxon>Streptomycetaceae</taxon>
        <taxon>Streptomyces</taxon>
    </lineage>
</organism>
<dbReference type="RefSeq" id="WP_229713323.1">
    <property type="nucleotide sequence ID" value="NZ_BMML01000011.1"/>
</dbReference>
<evidence type="ECO:0000313" key="3">
    <source>
        <dbReference type="EMBL" id="GGN19718.1"/>
    </source>
</evidence>
<keyword evidence="2" id="KW-0812">Transmembrane</keyword>
<evidence type="ECO:0000256" key="2">
    <source>
        <dbReference type="SAM" id="Phobius"/>
    </source>
</evidence>
<accession>A0A917XFU7</accession>
<dbReference type="EMBL" id="BMML01000011">
    <property type="protein sequence ID" value="GGN19718.1"/>
    <property type="molecule type" value="Genomic_DNA"/>
</dbReference>
<feature type="transmembrane region" description="Helical" evidence="2">
    <location>
        <begin position="162"/>
        <end position="185"/>
    </location>
</feature>
<feature type="region of interest" description="Disordered" evidence="1">
    <location>
        <begin position="257"/>
        <end position="291"/>
    </location>
</feature>
<keyword evidence="2" id="KW-1133">Transmembrane helix</keyword>
<feature type="transmembrane region" description="Helical" evidence="2">
    <location>
        <begin position="82"/>
        <end position="106"/>
    </location>
</feature>
<feature type="transmembrane region" description="Helical" evidence="2">
    <location>
        <begin position="197"/>
        <end position="214"/>
    </location>
</feature>
<name>A0A917XFU7_9ACTN</name>
<keyword evidence="2" id="KW-0472">Membrane</keyword>
<gene>
    <name evidence="3" type="ORF">GCM10011578_049730</name>
</gene>
<dbReference type="Proteomes" id="UP000653411">
    <property type="component" value="Unassembled WGS sequence"/>
</dbReference>
<evidence type="ECO:0000313" key="4">
    <source>
        <dbReference type="Proteomes" id="UP000653411"/>
    </source>
</evidence>
<reference evidence="3" key="1">
    <citation type="journal article" date="2014" name="Int. J. Syst. Evol. Microbiol.">
        <title>Complete genome sequence of Corynebacterium casei LMG S-19264T (=DSM 44701T), isolated from a smear-ripened cheese.</title>
        <authorList>
            <consortium name="US DOE Joint Genome Institute (JGI-PGF)"/>
            <person name="Walter F."/>
            <person name="Albersmeier A."/>
            <person name="Kalinowski J."/>
            <person name="Ruckert C."/>
        </authorList>
    </citation>
    <scope>NUCLEOTIDE SEQUENCE</scope>
    <source>
        <strain evidence="3">CGMCC 4.7110</strain>
    </source>
</reference>
<feature type="transmembrane region" description="Helical" evidence="2">
    <location>
        <begin position="226"/>
        <end position="246"/>
    </location>
</feature>
<feature type="transmembrane region" description="Helical" evidence="2">
    <location>
        <begin position="35"/>
        <end position="56"/>
    </location>
</feature>
<sequence length="291" mass="32580">MSAAATETETLLESPGGSPLRRIAWHWRHNPKRELWGAWFTIIAFYNVFTVVFFIMTHTQPPPKPWLDAHGVVRWFDGYHNALLIGFGVMFVLTGMTVAQNALIAYSMRRMSVHPGFGYAYLVLYSLAGVPGSLLLCIVLTVGAMRPDRDPALMSWLYDFAFLSYVGTMGVFLVGSLVWMTAILLDKNNVFPKWFGYLNLCNALTEVVVSPAWIFHRGVFAWNGLIAWWIDMVVFGVYTGAFISLLRNMIQREDFGTGPLPELVPNKPNKPDKPGKAKRGPDSPSTMGAAR</sequence>
<feature type="transmembrane region" description="Helical" evidence="2">
    <location>
        <begin position="118"/>
        <end position="142"/>
    </location>
</feature>
<evidence type="ECO:0000256" key="1">
    <source>
        <dbReference type="SAM" id="MobiDB-lite"/>
    </source>
</evidence>
<proteinExistence type="predicted"/>
<comment type="caution">
    <text evidence="3">The sequence shown here is derived from an EMBL/GenBank/DDBJ whole genome shotgun (WGS) entry which is preliminary data.</text>
</comment>
<reference evidence="3" key="2">
    <citation type="submission" date="2020-09" db="EMBL/GenBank/DDBJ databases">
        <authorList>
            <person name="Sun Q."/>
            <person name="Zhou Y."/>
        </authorList>
    </citation>
    <scope>NUCLEOTIDE SEQUENCE</scope>
    <source>
        <strain evidence="3">CGMCC 4.7110</strain>
    </source>
</reference>
<feature type="compositionally biased region" description="Basic and acidic residues" evidence="1">
    <location>
        <begin position="269"/>
        <end position="281"/>
    </location>
</feature>
<dbReference type="AlphaFoldDB" id="A0A917XFU7"/>